<protein>
    <submittedName>
        <fullName evidence="1">Uncharacterized protein</fullName>
    </submittedName>
</protein>
<evidence type="ECO:0000313" key="2">
    <source>
        <dbReference type="Proteomes" id="UP001055879"/>
    </source>
</evidence>
<proteinExistence type="predicted"/>
<keyword evidence="2" id="KW-1185">Reference proteome</keyword>
<organism evidence="1 2">
    <name type="scientific">Arctium lappa</name>
    <name type="common">Greater burdock</name>
    <name type="synonym">Lappa major</name>
    <dbReference type="NCBI Taxonomy" id="4217"/>
    <lineage>
        <taxon>Eukaryota</taxon>
        <taxon>Viridiplantae</taxon>
        <taxon>Streptophyta</taxon>
        <taxon>Embryophyta</taxon>
        <taxon>Tracheophyta</taxon>
        <taxon>Spermatophyta</taxon>
        <taxon>Magnoliopsida</taxon>
        <taxon>eudicotyledons</taxon>
        <taxon>Gunneridae</taxon>
        <taxon>Pentapetalae</taxon>
        <taxon>asterids</taxon>
        <taxon>campanulids</taxon>
        <taxon>Asterales</taxon>
        <taxon>Asteraceae</taxon>
        <taxon>Carduoideae</taxon>
        <taxon>Cardueae</taxon>
        <taxon>Arctiinae</taxon>
        <taxon>Arctium</taxon>
    </lineage>
</organism>
<evidence type="ECO:0000313" key="1">
    <source>
        <dbReference type="EMBL" id="KAI3716084.1"/>
    </source>
</evidence>
<name>A0ACB9B0P1_ARCLA</name>
<reference evidence="1 2" key="2">
    <citation type="journal article" date="2022" name="Mol. Ecol. Resour.">
        <title>The genomes of chicory, endive, great burdock and yacon provide insights into Asteraceae paleo-polyploidization history and plant inulin production.</title>
        <authorList>
            <person name="Fan W."/>
            <person name="Wang S."/>
            <person name="Wang H."/>
            <person name="Wang A."/>
            <person name="Jiang F."/>
            <person name="Liu H."/>
            <person name="Zhao H."/>
            <person name="Xu D."/>
            <person name="Zhang Y."/>
        </authorList>
    </citation>
    <scope>NUCLEOTIDE SEQUENCE [LARGE SCALE GENOMIC DNA]</scope>
    <source>
        <strain evidence="2">cv. Niubang</strain>
    </source>
</reference>
<sequence length="103" mass="10848">MLEGENNDGGVKGDEGILEEEIVEHLIGQCHLDGAENSNGSDGNITEGLVKTGSGLDLNNMKGNAGIKNTGPIQKGNKDISVQDRENISSGQGTWSNTIQKVR</sequence>
<reference evidence="2" key="1">
    <citation type="journal article" date="2022" name="Mol. Ecol. Resour.">
        <title>The genomes of chicory, endive, great burdock and yacon provide insights into Asteraceae palaeo-polyploidization history and plant inulin production.</title>
        <authorList>
            <person name="Fan W."/>
            <person name="Wang S."/>
            <person name="Wang H."/>
            <person name="Wang A."/>
            <person name="Jiang F."/>
            <person name="Liu H."/>
            <person name="Zhao H."/>
            <person name="Xu D."/>
            <person name="Zhang Y."/>
        </authorList>
    </citation>
    <scope>NUCLEOTIDE SEQUENCE [LARGE SCALE GENOMIC DNA]</scope>
    <source>
        <strain evidence="2">cv. Niubang</strain>
    </source>
</reference>
<gene>
    <name evidence="1" type="ORF">L6452_23156</name>
</gene>
<dbReference type="Proteomes" id="UP001055879">
    <property type="component" value="Linkage Group LG07"/>
</dbReference>
<dbReference type="EMBL" id="CM042053">
    <property type="protein sequence ID" value="KAI3716084.1"/>
    <property type="molecule type" value="Genomic_DNA"/>
</dbReference>
<comment type="caution">
    <text evidence="1">The sequence shown here is derived from an EMBL/GenBank/DDBJ whole genome shotgun (WGS) entry which is preliminary data.</text>
</comment>
<accession>A0ACB9B0P1</accession>